<dbReference type="PANTHER" id="PTHR11662:SF285">
    <property type="entry name" value="HEXURONATE TRANSPORTER"/>
    <property type="match status" value="1"/>
</dbReference>
<evidence type="ECO:0000256" key="4">
    <source>
        <dbReference type="ARBA" id="ARBA00023136"/>
    </source>
</evidence>
<feature type="transmembrane region" description="Helical" evidence="5">
    <location>
        <begin position="86"/>
        <end position="106"/>
    </location>
</feature>
<dbReference type="RefSeq" id="WP_171740726.1">
    <property type="nucleotide sequence ID" value="NZ_CP053435.1"/>
</dbReference>
<keyword evidence="2 5" id="KW-0812">Transmembrane</keyword>
<dbReference type="InterPro" id="IPR011701">
    <property type="entry name" value="MFS"/>
</dbReference>
<feature type="transmembrane region" description="Helical" evidence="5">
    <location>
        <begin position="144"/>
        <end position="165"/>
    </location>
</feature>
<dbReference type="PROSITE" id="PS50850">
    <property type="entry name" value="MFS"/>
    <property type="match status" value="1"/>
</dbReference>
<dbReference type="KEGG" id="stae:HNV11_16600"/>
<dbReference type="PIRSF" id="PIRSF002808">
    <property type="entry name" value="Hexose_phosphate_transp"/>
    <property type="match status" value="1"/>
</dbReference>
<feature type="transmembrane region" description="Helical" evidence="5">
    <location>
        <begin position="370"/>
        <end position="393"/>
    </location>
</feature>
<name>A0A6M5YCC8_9BACT</name>
<gene>
    <name evidence="7" type="ORF">HNV11_16600</name>
</gene>
<feature type="transmembrane region" description="Helical" evidence="5">
    <location>
        <begin position="405"/>
        <end position="427"/>
    </location>
</feature>
<dbReference type="Proteomes" id="UP000502756">
    <property type="component" value="Chromosome"/>
</dbReference>
<dbReference type="Pfam" id="PF07690">
    <property type="entry name" value="MFS_1"/>
    <property type="match status" value="1"/>
</dbReference>
<keyword evidence="3 5" id="KW-1133">Transmembrane helix</keyword>
<feature type="transmembrane region" description="Helical" evidence="5">
    <location>
        <begin position="57"/>
        <end position="80"/>
    </location>
</feature>
<dbReference type="CDD" id="cd17319">
    <property type="entry name" value="MFS_ExuT_GudP_like"/>
    <property type="match status" value="1"/>
</dbReference>
<dbReference type="Gene3D" id="1.20.1250.20">
    <property type="entry name" value="MFS general substrate transporter like domains"/>
    <property type="match status" value="2"/>
</dbReference>
<dbReference type="EMBL" id="CP053435">
    <property type="protein sequence ID" value="QJW90881.1"/>
    <property type="molecule type" value="Genomic_DNA"/>
</dbReference>
<dbReference type="InterPro" id="IPR050382">
    <property type="entry name" value="MFS_Na/Anion_cotransporter"/>
</dbReference>
<protein>
    <submittedName>
        <fullName evidence="7">MFS transporter</fullName>
    </submittedName>
</protein>
<feature type="transmembrane region" description="Helical" evidence="5">
    <location>
        <begin position="17"/>
        <end position="36"/>
    </location>
</feature>
<evidence type="ECO:0000313" key="8">
    <source>
        <dbReference type="Proteomes" id="UP000502756"/>
    </source>
</evidence>
<evidence type="ECO:0000259" key="6">
    <source>
        <dbReference type="PROSITE" id="PS50850"/>
    </source>
</evidence>
<evidence type="ECO:0000256" key="1">
    <source>
        <dbReference type="ARBA" id="ARBA00004141"/>
    </source>
</evidence>
<feature type="transmembrane region" description="Helical" evidence="5">
    <location>
        <begin position="177"/>
        <end position="198"/>
    </location>
</feature>
<evidence type="ECO:0000256" key="2">
    <source>
        <dbReference type="ARBA" id="ARBA00022692"/>
    </source>
</evidence>
<evidence type="ECO:0000256" key="3">
    <source>
        <dbReference type="ARBA" id="ARBA00022989"/>
    </source>
</evidence>
<evidence type="ECO:0000256" key="5">
    <source>
        <dbReference type="SAM" id="Phobius"/>
    </source>
</evidence>
<keyword evidence="4 5" id="KW-0472">Membrane</keyword>
<feature type="transmembrane region" description="Helical" evidence="5">
    <location>
        <begin position="279"/>
        <end position="300"/>
    </location>
</feature>
<dbReference type="GO" id="GO:0016020">
    <property type="term" value="C:membrane"/>
    <property type="evidence" value="ECO:0007669"/>
    <property type="project" value="UniProtKB-SubCell"/>
</dbReference>
<sequence>MITPQPPKPATRTNVSGYRWGIVVLLFTATTINYLDRQIIGLLKPILEIEFRWTETDFARIVMAFTAAYAVGLLVFGWFIDKVGTKLGYSITIIWWSVAGMLHALARSAFGFGVARVGLGLGEAGNYPAAVKTVAEWFPQKERALATGLFNAGTSIGVVVALLVVPWILNHYGWQEVFWITGAIGFIWLVFWLIFYDVPARQKRLSREEYEYIISGQESKTEETESVKWVKLFTLPQTWALITGKGLIDPIYWFFLFWLPSYFSSTFQLDLKKPSLELMLIYTATTVGSIGGGYLSSWLIKRGWPTLKARKTVLIAFAGLELSIILAQFATDVWVAVGLISLAVAVHQAWATNVFTLASDLFPKKAVSSAVGIAGMAGAVGGILFPILVGSLLDSYKAAGNLSGGYNVLFTVCGCTYLVAWTIIHLLTRKPKIVTMDQLT</sequence>
<keyword evidence="8" id="KW-1185">Reference proteome</keyword>
<organism evidence="7 8">
    <name type="scientific">Spirosoma taeanense</name>
    <dbReference type="NCBI Taxonomy" id="2735870"/>
    <lineage>
        <taxon>Bacteria</taxon>
        <taxon>Pseudomonadati</taxon>
        <taxon>Bacteroidota</taxon>
        <taxon>Cytophagia</taxon>
        <taxon>Cytophagales</taxon>
        <taxon>Cytophagaceae</taxon>
        <taxon>Spirosoma</taxon>
    </lineage>
</organism>
<feature type="domain" description="Major facilitator superfamily (MFS) profile" evidence="6">
    <location>
        <begin position="22"/>
        <end position="432"/>
    </location>
</feature>
<dbReference type="PANTHER" id="PTHR11662">
    <property type="entry name" value="SOLUTE CARRIER FAMILY 17"/>
    <property type="match status" value="1"/>
</dbReference>
<feature type="transmembrane region" description="Helical" evidence="5">
    <location>
        <begin position="312"/>
        <end position="330"/>
    </location>
</feature>
<feature type="transmembrane region" description="Helical" evidence="5">
    <location>
        <begin position="336"/>
        <end position="358"/>
    </location>
</feature>
<dbReference type="InterPro" id="IPR036259">
    <property type="entry name" value="MFS_trans_sf"/>
</dbReference>
<dbReference type="InterPro" id="IPR020846">
    <property type="entry name" value="MFS_dom"/>
</dbReference>
<dbReference type="GO" id="GO:0015134">
    <property type="term" value="F:hexuronate transmembrane transporter activity"/>
    <property type="evidence" value="ECO:0007669"/>
    <property type="project" value="TreeGrafter"/>
</dbReference>
<reference evidence="7 8" key="1">
    <citation type="submission" date="2020-05" db="EMBL/GenBank/DDBJ databases">
        <title>Genome sequencing of Spirosoma sp. TS118.</title>
        <authorList>
            <person name="Lee J.-H."/>
            <person name="Jeong S."/>
            <person name="Zhao L."/>
            <person name="Jung J.-H."/>
            <person name="Kim M.-K."/>
            <person name="Lim S."/>
        </authorList>
    </citation>
    <scope>NUCLEOTIDE SEQUENCE [LARGE SCALE GENOMIC DNA]</scope>
    <source>
        <strain evidence="7 8">TS118</strain>
    </source>
</reference>
<accession>A0A6M5YCC8</accession>
<evidence type="ECO:0000313" key="7">
    <source>
        <dbReference type="EMBL" id="QJW90881.1"/>
    </source>
</evidence>
<dbReference type="InterPro" id="IPR000849">
    <property type="entry name" value="Sugar_P_transporter"/>
</dbReference>
<dbReference type="AlphaFoldDB" id="A0A6M5YCC8"/>
<proteinExistence type="predicted"/>
<feature type="transmembrane region" description="Helical" evidence="5">
    <location>
        <begin position="238"/>
        <end position="259"/>
    </location>
</feature>
<dbReference type="SUPFAM" id="SSF103473">
    <property type="entry name" value="MFS general substrate transporter"/>
    <property type="match status" value="1"/>
</dbReference>
<comment type="subcellular location">
    <subcellularLocation>
        <location evidence="1">Membrane</location>
        <topology evidence="1">Multi-pass membrane protein</topology>
    </subcellularLocation>
</comment>